<name>A0A0K2TCP1_LEPSM</name>
<protein>
    <submittedName>
        <fullName evidence="1">Uncharacterized protein</fullName>
    </submittedName>
</protein>
<evidence type="ECO:0000313" key="1">
    <source>
        <dbReference type="EMBL" id="CDW23778.1"/>
    </source>
</evidence>
<accession>A0A0K2TCP1</accession>
<dbReference type="AlphaFoldDB" id="A0A0K2TCP1"/>
<dbReference type="EMBL" id="HACA01006417">
    <property type="protein sequence ID" value="CDW23778.1"/>
    <property type="molecule type" value="Transcribed_RNA"/>
</dbReference>
<organism evidence="1">
    <name type="scientific">Lepeophtheirus salmonis</name>
    <name type="common">Salmon louse</name>
    <name type="synonym">Caligus salmonis</name>
    <dbReference type="NCBI Taxonomy" id="72036"/>
    <lineage>
        <taxon>Eukaryota</taxon>
        <taxon>Metazoa</taxon>
        <taxon>Ecdysozoa</taxon>
        <taxon>Arthropoda</taxon>
        <taxon>Crustacea</taxon>
        <taxon>Multicrustacea</taxon>
        <taxon>Hexanauplia</taxon>
        <taxon>Copepoda</taxon>
        <taxon>Siphonostomatoida</taxon>
        <taxon>Caligidae</taxon>
        <taxon>Lepeophtheirus</taxon>
    </lineage>
</organism>
<sequence>MLSGVQYKSKDQIKYGLKNA</sequence>
<reference evidence="1" key="1">
    <citation type="submission" date="2014-05" db="EMBL/GenBank/DDBJ databases">
        <authorList>
            <person name="Chronopoulou M."/>
        </authorList>
    </citation>
    <scope>NUCLEOTIDE SEQUENCE</scope>
    <source>
        <tissue evidence="1">Whole organism</tissue>
    </source>
</reference>
<proteinExistence type="predicted"/>